<dbReference type="AlphaFoldDB" id="A0A7V3UYY3"/>
<proteinExistence type="predicted"/>
<dbReference type="Pfam" id="PF13557">
    <property type="entry name" value="Phenol_MetA_deg"/>
    <property type="match status" value="1"/>
</dbReference>
<reference evidence="1" key="1">
    <citation type="journal article" date="2020" name="mSystems">
        <title>Genome- and Community-Level Interaction Insights into Carbon Utilization and Element Cycling Functions of Hydrothermarchaeota in Hydrothermal Sediment.</title>
        <authorList>
            <person name="Zhou Z."/>
            <person name="Liu Y."/>
            <person name="Xu W."/>
            <person name="Pan J."/>
            <person name="Luo Z.H."/>
            <person name="Li M."/>
        </authorList>
    </citation>
    <scope>NUCLEOTIDE SEQUENCE [LARGE SCALE GENOMIC DNA]</scope>
    <source>
        <strain evidence="1">SpSt-914</strain>
    </source>
</reference>
<accession>A0A7V3UYY3</accession>
<comment type="caution">
    <text evidence="1">The sequence shown here is derived from an EMBL/GenBank/DDBJ whole genome shotgun (WGS) entry which is preliminary data.</text>
</comment>
<dbReference type="InterPro" id="IPR025737">
    <property type="entry name" value="FApF"/>
</dbReference>
<protein>
    <submittedName>
        <fullName evidence="1">Transporter</fullName>
    </submittedName>
</protein>
<sequence length="277" mass="30273">MRLIKVWFVALFLLCAELNGTPMIVRTGVVNKQFQVLGWVTASYSRNNKLYNWTDEQFESVSPALDVLNADLMAAIGLPGKLELTAALPVTSKKQGEANSSGIGDLMLMGRYGLIQNSILPLRAALALGLYLPTGDKDVSPALGDGSTDWGIGLSLNTANIPFITGHLRGAYWFNGKNGDIKYGNLLEYVAVLDFGVIPGLTPELAFSGSQQGRQQRNGNEEQNSELKRGYLQLLLLWKPLPMLVIRPKLALPIKPLCQGGRLSDFYPALDVWVTLP</sequence>
<organism evidence="1">
    <name type="scientific">candidate division WOR-3 bacterium</name>
    <dbReference type="NCBI Taxonomy" id="2052148"/>
    <lineage>
        <taxon>Bacteria</taxon>
        <taxon>Bacteria division WOR-3</taxon>
    </lineage>
</organism>
<dbReference type="EMBL" id="DTMZ01000004">
    <property type="protein sequence ID" value="HGD12529.1"/>
    <property type="molecule type" value="Genomic_DNA"/>
</dbReference>
<evidence type="ECO:0000313" key="1">
    <source>
        <dbReference type="EMBL" id="HGD12529.1"/>
    </source>
</evidence>
<gene>
    <name evidence="1" type="ORF">ENX16_00365</name>
</gene>
<name>A0A7V3UYY3_UNCW3</name>